<organism evidence="1 2">
    <name type="scientific">Rhizopogon vesiculosus</name>
    <dbReference type="NCBI Taxonomy" id="180088"/>
    <lineage>
        <taxon>Eukaryota</taxon>
        <taxon>Fungi</taxon>
        <taxon>Dikarya</taxon>
        <taxon>Basidiomycota</taxon>
        <taxon>Agaricomycotina</taxon>
        <taxon>Agaricomycetes</taxon>
        <taxon>Agaricomycetidae</taxon>
        <taxon>Boletales</taxon>
        <taxon>Suillineae</taxon>
        <taxon>Rhizopogonaceae</taxon>
        <taxon>Rhizopogon</taxon>
    </lineage>
</organism>
<comment type="caution">
    <text evidence="1">The sequence shown here is derived from an EMBL/GenBank/DDBJ whole genome shotgun (WGS) entry which is preliminary data.</text>
</comment>
<keyword evidence="2" id="KW-1185">Reference proteome</keyword>
<dbReference type="OrthoDB" id="10540582at2759"/>
<proteinExistence type="predicted"/>
<dbReference type="EMBL" id="LVVM01004843">
    <property type="protein sequence ID" value="OJA11978.1"/>
    <property type="molecule type" value="Genomic_DNA"/>
</dbReference>
<sequence length="39" mass="4702">MRDEQTGFYIYEGWSSKEREWHVKAIQRDSVVRGVPFLT</sequence>
<protein>
    <submittedName>
        <fullName evidence="1">Uncharacterized protein</fullName>
    </submittedName>
</protein>
<dbReference type="AlphaFoldDB" id="A0A1J8QRD4"/>
<evidence type="ECO:0000313" key="1">
    <source>
        <dbReference type="EMBL" id="OJA11978.1"/>
    </source>
</evidence>
<accession>A0A1J8QRD4</accession>
<evidence type="ECO:0000313" key="2">
    <source>
        <dbReference type="Proteomes" id="UP000183567"/>
    </source>
</evidence>
<dbReference type="Proteomes" id="UP000183567">
    <property type="component" value="Unassembled WGS sequence"/>
</dbReference>
<name>A0A1J8QRD4_9AGAM</name>
<reference evidence="1 2" key="1">
    <citation type="submission" date="2016-03" db="EMBL/GenBank/DDBJ databases">
        <title>Comparative genomics of the ectomycorrhizal sister species Rhizopogon vinicolor and Rhizopogon vesiculosus (Basidiomycota: Boletales) reveals a divergence of the mating type B locus.</title>
        <authorList>
            <person name="Mujic A.B."/>
            <person name="Kuo A."/>
            <person name="Tritt A."/>
            <person name="Lipzen A."/>
            <person name="Chen C."/>
            <person name="Johnson J."/>
            <person name="Sharma A."/>
            <person name="Barry K."/>
            <person name="Grigoriev I.V."/>
            <person name="Spatafora J.W."/>
        </authorList>
    </citation>
    <scope>NUCLEOTIDE SEQUENCE [LARGE SCALE GENOMIC DNA]</scope>
    <source>
        <strain evidence="1 2">AM-OR11-056</strain>
    </source>
</reference>
<gene>
    <name evidence="1" type="ORF">AZE42_11728</name>
</gene>